<proteinExistence type="predicted"/>
<dbReference type="AlphaFoldDB" id="A0A369A3G5"/>
<organism evidence="3 4">
    <name type="scientific">Schleiferia thermophila</name>
    <dbReference type="NCBI Taxonomy" id="884107"/>
    <lineage>
        <taxon>Bacteria</taxon>
        <taxon>Pseudomonadati</taxon>
        <taxon>Bacteroidota</taxon>
        <taxon>Flavobacteriia</taxon>
        <taxon>Flavobacteriales</taxon>
        <taxon>Schleiferiaceae</taxon>
        <taxon>Schleiferia</taxon>
    </lineage>
</organism>
<keyword evidence="1" id="KW-0560">Oxidoreductase</keyword>
<dbReference type="PANTHER" id="PTHR13847">
    <property type="entry name" value="SARCOSINE DEHYDROGENASE-RELATED"/>
    <property type="match status" value="1"/>
</dbReference>
<evidence type="ECO:0000256" key="1">
    <source>
        <dbReference type="ARBA" id="ARBA00023002"/>
    </source>
</evidence>
<dbReference type="InterPro" id="IPR006076">
    <property type="entry name" value="FAD-dep_OxRdtase"/>
</dbReference>
<dbReference type="EMBL" id="QPJS01000002">
    <property type="protein sequence ID" value="RCX03745.1"/>
    <property type="molecule type" value="Genomic_DNA"/>
</dbReference>
<dbReference type="SUPFAM" id="SSF51971">
    <property type="entry name" value="Nucleotide-binding domain"/>
    <property type="match status" value="1"/>
</dbReference>
<reference evidence="3 4" key="1">
    <citation type="submission" date="2018-07" db="EMBL/GenBank/DDBJ databases">
        <title>Genomic Encyclopedia of Type Strains, Phase IV (KMG-IV): sequencing the most valuable type-strain genomes for metagenomic binning, comparative biology and taxonomic classification.</title>
        <authorList>
            <person name="Goeker M."/>
        </authorList>
    </citation>
    <scope>NUCLEOTIDE SEQUENCE [LARGE SCALE GENOMIC DNA]</scope>
    <source>
        <strain evidence="3 4">DSM 21410</strain>
    </source>
</reference>
<protein>
    <submittedName>
        <fullName evidence="3">Glycine/D-amino acid oxidase-like deaminating enzyme</fullName>
    </submittedName>
</protein>
<dbReference type="GO" id="GO:0005737">
    <property type="term" value="C:cytoplasm"/>
    <property type="evidence" value="ECO:0007669"/>
    <property type="project" value="TreeGrafter"/>
</dbReference>
<keyword evidence="4" id="KW-1185">Reference proteome</keyword>
<sequence length="351" mass="39826">MKHLLLVGQGIAGSTLALLAEERGIRVTCIGLPGLSNSSAVASGIWNPIVLKRMTLVWRAAEMLEALEAFYPKAQALTEEVFFHPMPVYRIFHSPAEVNEWQVKSTLPLWNTLLISDPVELPAYIRAPYGAGKVLRTGYVNTVKYIEGVQRRLQFLEWAFYEQFFYDKLKIKDSGVEYLGLWYDGVVFADGMYAWQHNPWFPRTWMRPTRGDVLTLTDLPADWNFILHFSHFVVPLADGQWKLGATYDFKRPTPQPNLLMAGQMLDELKSVAEVTPVVTKAEAGVRPNTKDRRPMIGSHPEHPQVFFINGLGSRGVLLAPKLSEWLLDWITEGSPVPEEADIKRCFPKNKD</sequence>
<comment type="caution">
    <text evidence="3">The sequence shown here is derived from an EMBL/GenBank/DDBJ whole genome shotgun (WGS) entry which is preliminary data.</text>
</comment>
<dbReference type="Gene3D" id="3.30.9.10">
    <property type="entry name" value="D-Amino Acid Oxidase, subunit A, domain 2"/>
    <property type="match status" value="1"/>
</dbReference>
<dbReference type="GO" id="GO:0016491">
    <property type="term" value="F:oxidoreductase activity"/>
    <property type="evidence" value="ECO:0007669"/>
    <property type="project" value="UniProtKB-KW"/>
</dbReference>
<dbReference type="InterPro" id="IPR036188">
    <property type="entry name" value="FAD/NAD-bd_sf"/>
</dbReference>
<evidence type="ECO:0000259" key="2">
    <source>
        <dbReference type="Pfam" id="PF01266"/>
    </source>
</evidence>
<gene>
    <name evidence="3" type="ORF">DES35_102200</name>
</gene>
<dbReference type="PANTHER" id="PTHR13847:SF289">
    <property type="entry name" value="GLYCINE OXIDASE"/>
    <property type="match status" value="1"/>
</dbReference>
<dbReference type="Gene3D" id="3.50.50.60">
    <property type="entry name" value="FAD/NAD(P)-binding domain"/>
    <property type="match status" value="1"/>
</dbReference>
<evidence type="ECO:0000313" key="3">
    <source>
        <dbReference type="EMBL" id="RCX03745.1"/>
    </source>
</evidence>
<name>A0A369A3G5_9FLAO</name>
<dbReference type="Proteomes" id="UP000253517">
    <property type="component" value="Unassembled WGS sequence"/>
</dbReference>
<dbReference type="Pfam" id="PF01266">
    <property type="entry name" value="DAO"/>
    <property type="match status" value="1"/>
</dbReference>
<evidence type="ECO:0000313" key="4">
    <source>
        <dbReference type="Proteomes" id="UP000253517"/>
    </source>
</evidence>
<feature type="domain" description="FAD dependent oxidoreductase" evidence="2">
    <location>
        <begin position="7"/>
        <end position="328"/>
    </location>
</feature>
<accession>A0A369A3G5</accession>
<dbReference type="RefSeq" id="WP_037359461.1">
    <property type="nucleotide sequence ID" value="NZ_BHZF01000002.1"/>
</dbReference>